<comment type="caution">
    <text evidence="3">The sequence shown here is derived from an EMBL/GenBank/DDBJ whole genome shotgun (WGS) entry which is preliminary data.</text>
</comment>
<sequence length="134" mass="14181">MDMQWFVERDALAAHLGIRLLDAEPGYAKAAMDLTDNLKNGAGIAHGGAIFSLADLALAVASNSYGKLCLAVSATISYIKPGIGKTLYAEAREVSCGNKMATYAITITNDADEAIAAFQGTVYRKNTPYTKETA</sequence>
<proteinExistence type="predicted"/>
<dbReference type="PANTHER" id="PTHR42856:SF1">
    <property type="entry name" value="ACYL-COENZYME A THIOESTERASE PAAI"/>
    <property type="match status" value="1"/>
</dbReference>
<feature type="domain" description="Thioesterase" evidence="2">
    <location>
        <begin position="43"/>
        <end position="113"/>
    </location>
</feature>
<dbReference type="Pfam" id="PF03061">
    <property type="entry name" value="4HBT"/>
    <property type="match status" value="1"/>
</dbReference>
<dbReference type="InterPro" id="IPR006683">
    <property type="entry name" value="Thioestr_dom"/>
</dbReference>
<organism evidence="3 4">
    <name type="scientific">Solidesulfovibrio fructosivorans JJ]</name>
    <dbReference type="NCBI Taxonomy" id="596151"/>
    <lineage>
        <taxon>Bacteria</taxon>
        <taxon>Pseudomonadati</taxon>
        <taxon>Thermodesulfobacteriota</taxon>
        <taxon>Desulfovibrionia</taxon>
        <taxon>Desulfovibrionales</taxon>
        <taxon>Desulfovibrionaceae</taxon>
        <taxon>Solidesulfovibrio</taxon>
    </lineage>
</organism>
<dbReference type="InterPro" id="IPR029069">
    <property type="entry name" value="HotDog_dom_sf"/>
</dbReference>
<evidence type="ECO:0000256" key="1">
    <source>
        <dbReference type="ARBA" id="ARBA00022801"/>
    </source>
</evidence>
<keyword evidence="4" id="KW-1185">Reference proteome</keyword>
<dbReference type="STRING" id="596151.DesfrDRAFT_1978"/>
<keyword evidence="1" id="KW-0378">Hydrolase</keyword>
<dbReference type="OrthoDB" id="32575at2"/>
<dbReference type="NCBIfam" id="TIGR00369">
    <property type="entry name" value="unchar_dom_1"/>
    <property type="match status" value="1"/>
</dbReference>
<dbReference type="InterPro" id="IPR052723">
    <property type="entry name" value="Acyl-CoA_thioesterase_PaaI"/>
</dbReference>
<dbReference type="SUPFAM" id="SSF54637">
    <property type="entry name" value="Thioesterase/thiol ester dehydrase-isomerase"/>
    <property type="match status" value="1"/>
</dbReference>
<dbReference type="PANTHER" id="PTHR42856">
    <property type="entry name" value="ACYL-COENZYME A THIOESTERASE PAAI"/>
    <property type="match status" value="1"/>
</dbReference>
<evidence type="ECO:0000313" key="4">
    <source>
        <dbReference type="Proteomes" id="UP000006250"/>
    </source>
</evidence>
<protein>
    <submittedName>
        <fullName evidence="3">Thioesterase superfamily protein</fullName>
    </submittedName>
</protein>
<dbReference type="InterPro" id="IPR003736">
    <property type="entry name" value="PAAI_dom"/>
</dbReference>
<dbReference type="AlphaFoldDB" id="E1JWH9"/>
<dbReference type="EMBL" id="AECZ01000011">
    <property type="protein sequence ID" value="EFL51276.1"/>
    <property type="molecule type" value="Genomic_DNA"/>
</dbReference>
<dbReference type="GO" id="GO:0016289">
    <property type="term" value="F:acyl-CoA hydrolase activity"/>
    <property type="evidence" value="ECO:0007669"/>
    <property type="project" value="TreeGrafter"/>
</dbReference>
<accession>E1JWH9</accession>
<dbReference type="eggNOG" id="COG2050">
    <property type="taxonomic scope" value="Bacteria"/>
</dbReference>
<reference evidence="3 4" key="1">
    <citation type="submission" date="2010-08" db="EMBL/GenBank/DDBJ databases">
        <title>The draft genome of Desulfovibrio fructosovorans JJ.</title>
        <authorList>
            <consortium name="US DOE Joint Genome Institute (JGI-PGF)"/>
            <person name="Lucas S."/>
            <person name="Copeland A."/>
            <person name="Lapidus A."/>
            <person name="Cheng J.-F."/>
            <person name="Bruce D."/>
            <person name="Goodwin L."/>
            <person name="Pitluck S."/>
            <person name="Land M.L."/>
            <person name="Hauser L."/>
            <person name="Chang Y.-J."/>
            <person name="Jeffries C."/>
            <person name="Wall J.D."/>
            <person name="Stahl D.A."/>
            <person name="Arkin A.P."/>
            <person name="Dehal P."/>
            <person name="Stolyar S.M."/>
            <person name="Hazen T.C."/>
            <person name="Woyke T.J."/>
        </authorList>
    </citation>
    <scope>NUCLEOTIDE SEQUENCE [LARGE SCALE GENOMIC DNA]</scope>
    <source>
        <strain evidence="3 4">JJ</strain>
    </source>
</reference>
<dbReference type="Proteomes" id="UP000006250">
    <property type="component" value="Unassembled WGS sequence"/>
</dbReference>
<evidence type="ECO:0000313" key="3">
    <source>
        <dbReference type="EMBL" id="EFL51276.1"/>
    </source>
</evidence>
<dbReference type="Gene3D" id="3.10.129.10">
    <property type="entry name" value="Hotdog Thioesterase"/>
    <property type="match status" value="1"/>
</dbReference>
<dbReference type="RefSeq" id="WP_005993435.1">
    <property type="nucleotide sequence ID" value="NZ_AECZ01000011.1"/>
</dbReference>
<name>E1JWH9_SOLFR</name>
<evidence type="ECO:0000259" key="2">
    <source>
        <dbReference type="Pfam" id="PF03061"/>
    </source>
</evidence>
<gene>
    <name evidence="3" type="ORF">DesfrDRAFT_1978</name>
</gene>
<dbReference type="CDD" id="cd03443">
    <property type="entry name" value="PaaI_thioesterase"/>
    <property type="match status" value="1"/>
</dbReference>